<dbReference type="Proteomes" id="UP001163823">
    <property type="component" value="Chromosome 3"/>
</dbReference>
<keyword evidence="1 2" id="KW-0732">Signal</keyword>
<evidence type="ECO:0000256" key="1">
    <source>
        <dbReference type="ARBA" id="ARBA00022729"/>
    </source>
</evidence>
<organism evidence="3 4">
    <name type="scientific">Quillaja saponaria</name>
    <name type="common">Soap bark tree</name>
    <dbReference type="NCBI Taxonomy" id="32244"/>
    <lineage>
        <taxon>Eukaryota</taxon>
        <taxon>Viridiplantae</taxon>
        <taxon>Streptophyta</taxon>
        <taxon>Embryophyta</taxon>
        <taxon>Tracheophyta</taxon>
        <taxon>Spermatophyta</taxon>
        <taxon>Magnoliopsida</taxon>
        <taxon>eudicotyledons</taxon>
        <taxon>Gunneridae</taxon>
        <taxon>Pentapetalae</taxon>
        <taxon>rosids</taxon>
        <taxon>fabids</taxon>
        <taxon>Fabales</taxon>
        <taxon>Quillajaceae</taxon>
        <taxon>Quillaja</taxon>
    </lineage>
</organism>
<name>A0AAD7Q9V0_QUISA</name>
<proteinExistence type="predicted"/>
<dbReference type="PANTHER" id="PTHR33470">
    <property type="entry name" value="OS01G0164075 PROTEIN"/>
    <property type="match status" value="1"/>
</dbReference>
<feature type="signal peptide" evidence="2">
    <location>
        <begin position="1"/>
        <end position="24"/>
    </location>
</feature>
<protein>
    <submittedName>
        <fullName evidence="3">Pollen Ole e 1 allergen/extensin</fullName>
    </submittedName>
</protein>
<dbReference type="Pfam" id="PF01190">
    <property type="entry name" value="Pollen_Ole_e_1"/>
    <property type="match status" value="1"/>
</dbReference>
<evidence type="ECO:0000313" key="4">
    <source>
        <dbReference type="Proteomes" id="UP001163823"/>
    </source>
</evidence>
<evidence type="ECO:0000256" key="2">
    <source>
        <dbReference type="SAM" id="SignalP"/>
    </source>
</evidence>
<dbReference type="PANTHER" id="PTHR33470:SF58">
    <property type="entry name" value="POLLEN OLE E 1 ALLERGEN AND EXTENSIN FAMILY PROTEIN"/>
    <property type="match status" value="1"/>
</dbReference>
<dbReference type="EMBL" id="JARAOO010000003">
    <property type="protein sequence ID" value="KAJ7977607.1"/>
    <property type="molecule type" value="Genomic_DNA"/>
</dbReference>
<dbReference type="GO" id="GO:0071944">
    <property type="term" value="C:cell periphery"/>
    <property type="evidence" value="ECO:0007669"/>
    <property type="project" value="TreeGrafter"/>
</dbReference>
<sequence>MALTLISFATNFMLLLSLLVIASATDGGYVPKPDLHKPKLDEEKLLSTKIAIQGLVYCKSGSKLTPLEGAVTRITCEAVDEYGFETTPFTFLSDTSDAEGFFFATLCPSEVANNSKLKQECKVFLELSPSETCNVPTDINKGITGSDLLPNSYRFLNHKKMKLYTVGPFYFTT</sequence>
<feature type="chain" id="PRO_5041990697" evidence="2">
    <location>
        <begin position="25"/>
        <end position="173"/>
    </location>
</feature>
<reference evidence="3" key="1">
    <citation type="journal article" date="2023" name="Science">
        <title>Elucidation of the pathway for biosynthesis of saponin adjuvants from the soapbark tree.</title>
        <authorList>
            <person name="Reed J."/>
            <person name="Orme A."/>
            <person name="El-Demerdash A."/>
            <person name="Owen C."/>
            <person name="Martin L.B.B."/>
            <person name="Misra R.C."/>
            <person name="Kikuchi S."/>
            <person name="Rejzek M."/>
            <person name="Martin A.C."/>
            <person name="Harkess A."/>
            <person name="Leebens-Mack J."/>
            <person name="Louveau T."/>
            <person name="Stephenson M.J."/>
            <person name="Osbourn A."/>
        </authorList>
    </citation>
    <scope>NUCLEOTIDE SEQUENCE</scope>
    <source>
        <strain evidence="3">S10</strain>
    </source>
</reference>
<evidence type="ECO:0000313" key="3">
    <source>
        <dbReference type="EMBL" id="KAJ7977607.1"/>
    </source>
</evidence>
<dbReference type="KEGG" id="qsa:O6P43_007205"/>
<keyword evidence="4" id="KW-1185">Reference proteome</keyword>
<dbReference type="AlphaFoldDB" id="A0AAD7Q9V0"/>
<gene>
    <name evidence="3" type="ORF">O6P43_007205</name>
</gene>
<comment type="caution">
    <text evidence="3">The sequence shown here is derived from an EMBL/GenBank/DDBJ whole genome shotgun (WGS) entry which is preliminary data.</text>
</comment>
<accession>A0AAD7Q9V0</accession>